<dbReference type="Pfam" id="PF11016">
    <property type="entry name" value="DUF2854"/>
    <property type="match status" value="1"/>
</dbReference>
<dbReference type="PANTHER" id="PTHR35551">
    <property type="match status" value="1"/>
</dbReference>
<protein>
    <submittedName>
        <fullName evidence="1">DUF2854 domain-containing protein</fullName>
    </submittedName>
</protein>
<dbReference type="InterPro" id="IPR021275">
    <property type="entry name" value="DUF2854"/>
</dbReference>
<dbReference type="PANTHER" id="PTHR35551:SF1">
    <property type="entry name" value="ACCLIMATION OF PHOTOSYNTHESIS TO ENVIRONMENT"/>
    <property type="match status" value="1"/>
</dbReference>
<comment type="caution">
    <text evidence="1">The sequence shown here is derived from an EMBL/GenBank/DDBJ whole genome shotgun (WGS) entry which is preliminary data.</text>
</comment>
<reference evidence="1" key="3">
    <citation type="submission" date="2020-02" db="EMBL/GenBank/DDBJ databases">
        <authorList>
            <person name="Sarangi A.N."/>
            <person name="Ghosh S."/>
            <person name="Mukherjee M."/>
            <person name="Tripathy S."/>
        </authorList>
    </citation>
    <scope>NUCLEOTIDE SEQUENCE</scope>
    <source>
        <strain evidence="1">BDU141951</strain>
    </source>
</reference>
<dbReference type="AlphaFoldDB" id="A0A0C1UNU7"/>
<evidence type="ECO:0000313" key="1">
    <source>
        <dbReference type="EMBL" id="NEV67012.1"/>
    </source>
</evidence>
<dbReference type="EMBL" id="JTHE02000003">
    <property type="protein sequence ID" value="NEV67012.1"/>
    <property type="molecule type" value="Genomic_DNA"/>
</dbReference>
<accession>A0A0C1UNU7</accession>
<sequence length="190" mass="20931">MLRKTSLGNVLLVVGGILTIVGFIAYFQENATLNLAGFFYGIPVLLGGLALRAAELEPTQYSHETTPEVLTLREQQATPTQNQVRSDVTRYRYGQEAHLDEVLERLGLAPTDEERPVLAAVREESIDGAYALVLEFDSPFIGLSKWLEKQTKIETFFGPNIRAEMTAPQENKVDLALIAVATPEPAEVVS</sequence>
<organism evidence="1">
    <name type="scientific">Lyngbya confervoides BDU141951</name>
    <dbReference type="NCBI Taxonomy" id="1574623"/>
    <lineage>
        <taxon>Bacteria</taxon>
        <taxon>Bacillati</taxon>
        <taxon>Cyanobacteriota</taxon>
        <taxon>Cyanophyceae</taxon>
        <taxon>Oscillatoriophycideae</taxon>
        <taxon>Oscillatoriales</taxon>
        <taxon>Microcoleaceae</taxon>
        <taxon>Lyngbya</taxon>
    </lineage>
</organism>
<name>A0A0C1UNU7_9CYAN</name>
<proteinExistence type="predicted"/>
<reference evidence="1" key="2">
    <citation type="journal article" date="2015" name="Genome Announc.">
        <title>Draft Genome Sequence of Filamentous Marine Cyanobacterium Lyngbya confervoides Strain BDU141951.</title>
        <authorList>
            <person name="Chandrababunaidu M.M."/>
            <person name="Sen D."/>
            <person name="Tripathy S."/>
        </authorList>
    </citation>
    <scope>NUCLEOTIDE SEQUENCE</scope>
    <source>
        <strain evidence="1">BDU141951</strain>
    </source>
</reference>
<reference evidence="1" key="1">
    <citation type="submission" date="2014-11" db="EMBL/GenBank/DDBJ databases">
        <authorList>
            <person name="Malar M.C."/>
            <person name="Sen D."/>
            <person name="Tripathy S."/>
        </authorList>
    </citation>
    <scope>NUCLEOTIDE SEQUENCE</scope>
    <source>
        <strain evidence="1">BDU141951</strain>
    </source>
</reference>
<gene>
    <name evidence="1" type="ORF">QQ91_007760</name>
</gene>